<proteinExistence type="inferred from homology"/>
<feature type="domain" description="PDZ" evidence="7">
    <location>
        <begin position="229"/>
        <end position="301"/>
    </location>
</feature>
<evidence type="ECO:0000313" key="9">
    <source>
        <dbReference type="Proteomes" id="UP000830116"/>
    </source>
</evidence>
<dbReference type="PANTHER" id="PTHR32060">
    <property type="entry name" value="TAIL-SPECIFIC PROTEASE"/>
    <property type="match status" value="1"/>
</dbReference>
<accession>A0ABY4CD19</accession>
<protein>
    <submittedName>
        <fullName evidence="8">S41 family peptidase</fullName>
    </submittedName>
</protein>
<name>A0ABY4CD19_9BACT</name>
<evidence type="ECO:0000256" key="5">
    <source>
        <dbReference type="RuleBase" id="RU004404"/>
    </source>
</evidence>
<reference evidence="8" key="1">
    <citation type="submission" date="2022-03" db="EMBL/GenBank/DDBJ databases">
        <title>Genome Identification and Characterization of new species Bdellovibrio reynosense LBG001 sp. nov. from a Mexico soil sample.</title>
        <authorList>
            <person name="Camilli A."/>
            <person name="Ajao Y."/>
            <person name="Guo X."/>
        </authorList>
    </citation>
    <scope>NUCLEOTIDE SEQUENCE</scope>
    <source>
        <strain evidence="8">LBG001</strain>
    </source>
</reference>
<dbReference type="Gene3D" id="3.30.750.44">
    <property type="match status" value="1"/>
</dbReference>
<dbReference type="CDD" id="cd07560">
    <property type="entry name" value="Peptidase_S41_CPP"/>
    <property type="match status" value="1"/>
</dbReference>
<keyword evidence="3 5" id="KW-0378">Hydrolase</keyword>
<evidence type="ECO:0000256" key="2">
    <source>
        <dbReference type="ARBA" id="ARBA00022670"/>
    </source>
</evidence>
<dbReference type="InterPro" id="IPR001478">
    <property type="entry name" value="PDZ"/>
</dbReference>
<dbReference type="InterPro" id="IPR036034">
    <property type="entry name" value="PDZ_sf"/>
</dbReference>
<dbReference type="Pfam" id="PF00595">
    <property type="entry name" value="PDZ"/>
    <property type="match status" value="1"/>
</dbReference>
<gene>
    <name evidence="8" type="ORF">MNR06_07800</name>
</gene>
<evidence type="ECO:0000256" key="3">
    <source>
        <dbReference type="ARBA" id="ARBA00022801"/>
    </source>
</evidence>
<dbReference type="EMBL" id="CP093442">
    <property type="protein sequence ID" value="UOF02855.1"/>
    <property type="molecule type" value="Genomic_DNA"/>
</dbReference>
<feature type="region of interest" description="Disordered" evidence="6">
    <location>
        <begin position="616"/>
        <end position="639"/>
    </location>
</feature>
<dbReference type="Gene3D" id="2.30.42.10">
    <property type="match status" value="1"/>
</dbReference>
<dbReference type="InterPro" id="IPR040573">
    <property type="entry name" value="TSP_N"/>
</dbReference>
<evidence type="ECO:0000256" key="6">
    <source>
        <dbReference type="SAM" id="MobiDB-lite"/>
    </source>
</evidence>
<keyword evidence="9" id="KW-1185">Reference proteome</keyword>
<dbReference type="InterPro" id="IPR029045">
    <property type="entry name" value="ClpP/crotonase-like_dom_sf"/>
</dbReference>
<dbReference type="SMART" id="SM00228">
    <property type="entry name" value="PDZ"/>
    <property type="match status" value="1"/>
</dbReference>
<keyword evidence="2 5" id="KW-0645">Protease</keyword>
<dbReference type="SUPFAM" id="SSF50156">
    <property type="entry name" value="PDZ domain-like"/>
    <property type="match status" value="1"/>
</dbReference>
<dbReference type="Pfam" id="PF17804">
    <property type="entry name" value="TSP_NTD"/>
    <property type="match status" value="1"/>
</dbReference>
<dbReference type="RefSeq" id="WP_243540674.1">
    <property type="nucleotide sequence ID" value="NZ_CP093442.1"/>
</dbReference>
<dbReference type="SMART" id="SM00245">
    <property type="entry name" value="TSPc"/>
    <property type="match status" value="1"/>
</dbReference>
<dbReference type="SUPFAM" id="SSF52096">
    <property type="entry name" value="ClpP/crotonase"/>
    <property type="match status" value="1"/>
</dbReference>
<dbReference type="NCBIfam" id="TIGR00225">
    <property type="entry name" value="prc"/>
    <property type="match status" value="1"/>
</dbReference>
<dbReference type="PROSITE" id="PS50106">
    <property type="entry name" value="PDZ"/>
    <property type="match status" value="1"/>
</dbReference>
<dbReference type="InterPro" id="IPR004447">
    <property type="entry name" value="Peptidase_S41A"/>
</dbReference>
<evidence type="ECO:0000256" key="1">
    <source>
        <dbReference type="ARBA" id="ARBA00009179"/>
    </source>
</evidence>
<evidence type="ECO:0000256" key="4">
    <source>
        <dbReference type="ARBA" id="ARBA00022825"/>
    </source>
</evidence>
<dbReference type="PANTHER" id="PTHR32060:SF22">
    <property type="entry name" value="CARBOXYL-TERMINAL-PROCESSING PEPTIDASE 3, CHLOROPLASTIC"/>
    <property type="match status" value="1"/>
</dbReference>
<dbReference type="Gene3D" id="3.90.226.10">
    <property type="entry name" value="2-enoyl-CoA Hydratase, Chain A, domain 1"/>
    <property type="match status" value="1"/>
</dbReference>
<dbReference type="InterPro" id="IPR005151">
    <property type="entry name" value="Tail-specific_protease"/>
</dbReference>
<dbReference type="CDD" id="cd06782">
    <property type="entry name" value="cpPDZ_CPP-like"/>
    <property type="match status" value="1"/>
</dbReference>
<evidence type="ECO:0000313" key="8">
    <source>
        <dbReference type="EMBL" id="UOF02855.1"/>
    </source>
</evidence>
<comment type="similarity">
    <text evidence="1 5">Belongs to the peptidase S41A family.</text>
</comment>
<sequence>MSSISKGVKGFIIAGSLAVSSVASAQLKDGLECRYLTVIEQGFLANHVKYTNRDTELQNRVIEQYLKRLDPSKIYLTQADVDLIKKNAGNVFEKTKNRDCSFLETTQKIVLERVQDRANFAKKYLGKEFKFDEKTEFAFDPEKKAWPKDANEANEYLKKYIQFQIGNYLATDMKLEEAKKNVAKNYERAAKRTQETTQDDLFSGYLDSFARALDPHSSFFSRDVLEDFEIQMRLSLEGIGATLSSQDGFTVVEQLVPGGAAAKSGQIDPQDKIVAVGQEKGPMENVIDMDLKDVVKKIRGAKGTKVRLTILRKSGEGKKRFDVTLTREKVNLEDEAASITYVDKDVNGQKKKIGIINFPSFYADSRRGGRSSAADLKKIVKEANDKKVDGLVLDLSNNGGGSLEDAVKIAGLFFQTGNVVKQSSKNEGRAESALRDTDPAVDWAGPLVVLTSRISASASEIVSGTLQDYRRAVVVGGDHTYGKGSVQSVLPIPNNLGAIKVTVGMFFIPGGKSTQHRGVDADIILPGPFSSDDIGEKSMDYSLPPKTIEAFLSPDAFVKDGPGKWTEIKPEWIKSIKERSNDRVAKNDEFKKIVDELNKAKARGKTIRVSEVLKDKNEKDKKEKAKKTASKAKKNEEYLKRPDIQEAESVLLDLIQLQEGKTLVTPKQASAK</sequence>
<dbReference type="Proteomes" id="UP000830116">
    <property type="component" value="Chromosome"/>
</dbReference>
<keyword evidence="4 5" id="KW-0720">Serine protease</keyword>
<evidence type="ECO:0000259" key="7">
    <source>
        <dbReference type="PROSITE" id="PS50106"/>
    </source>
</evidence>
<dbReference type="Pfam" id="PF03572">
    <property type="entry name" value="Peptidase_S41"/>
    <property type="match status" value="1"/>
</dbReference>
<organism evidence="8 9">
    <name type="scientific">Bdellovibrio reynosensis</name>
    <dbReference type="NCBI Taxonomy" id="2835041"/>
    <lineage>
        <taxon>Bacteria</taxon>
        <taxon>Pseudomonadati</taxon>
        <taxon>Bdellovibrionota</taxon>
        <taxon>Bdellovibrionia</taxon>
        <taxon>Bdellovibrionales</taxon>
        <taxon>Pseudobdellovibrionaceae</taxon>
        <taxon>Bdellovibrio</taxon>
    </lineage>
</organism>